<organism evidence="2">
    <name type="scientific">Siphoviridae sp. cthL03</name>
    <dbReference type="NCBI Taxonomy" id="2825615"/>
    <lineage>
        <taxon>Viruses</taxon>
        <taxon>Duplodnaviria</taxon>
        <taxon>Heunggongvirae</taxon>
        <taxon>Uroviricota</taxon>
        <taxon>Caudoviricetes</taxon>
    </lineage>
</organism>
<sequence length="39" mass="4515">MSRNGKIILYLLIMLVVYAIYASWLLELIKGIANTFKQL</sequence>
<keyword evidence="1" id="KW-0472">Membrane</keyword>
<dbReference type="EMBL" id="BK015413">
    <property type="protein sequence ID" value="DAE05611.1"/>
    <property type="molecule type" value="Genomic_DNA"/>
</dbReference>
<accession>A0A8S5PGN9</accession>
<reference evidence="2" key="1">
    <citation type="journal article" date="2021" name="Proc. Natl. Acad. Sci. U.S.A.">
        <title>A Catalog of Tens of Thousands of Viruses from Human Metagenomes Reveals Hidden Associations with Chronic Diseases.</title>
        <authorList>
            <person name="Tisza M.J."/>
            <person name="Buck C.B."/>
        </authorList>
    </citation>
    <scope>NUCLEOTIDE SEQUENCE</scope>
    <source>
        <strain evidence="2">CthL03</strain>
    </source>
</reference>
<protein>
    <submittedName>
        <fullName evidence="2">Uncharacterized protein</fullName>
    </submittedName>
</protein>
<keyword evidence="1" id="KW-0812">Transmembrane</keyword>
<feature type="transmembrane region" description="Helical" evidence="1">
    <location>
        <begin position="7"/>
        <end position="26"/>
    </location>
</feature>
<evidence type="ECO:0000256" key="1">
    <source>
        <dbReference type="SAM" id="Phobius"/>
    </source>
</evidence>
<name>A0A8S5PGN9_9CAUD</name>
<evidence type="ECO:0000313" key="2">
    <source>
        <dbReference type="EMBL" id="DAE05611.1"/>
    </source>
</evidence>
<keyword evidence="1" id="KW-1133">Transmembrane helix</keyword>
<proteinExistence type="predicted"/>